<dbReference type="RefSeq" id="XP_041296191.1">
    <property type="nucleotide sequence ID" value="XM_041436308.1"/>
</dbReference>
<protein>
    <submittedName>
        <fullName evidence="1">Uncharacterized protein</fullName>
    </submittedName>
</protein>
<accession>A0A9P7FDS2</accession>
<dbReference type="GeneID" id="64698567"/>
<dbReference type="AlphaFoldDB" id="A0A9P7FDS2"/>
<comment type="caution">
    <text evidence="1">The sequence shown here is derived from an EMBL/GenBank/DDBJ whole genome shotgun (WGS) entry which is preliminary data.</text>
</comment>
<evidence type="ECO:0000313" key="2">
    <source>
        <dbReference type="Proteomes" id="UP000823399"/>
    </source>
</evidence>
<sequence length="74" mass="8098">MGSRPSVFHNLVLCSALRLGSPVRLVAHHTPETASGIPFGPRQVNVMKPSKHTIRTIDESAKASCLHWSNALRK</sequence>
<organism evidence="1 2">
    <name type="scientific">Suillus discolor</name>
    <dbReference type="NCBI Taxonomy" id="1912936"/>
    <lineage>
        <taxon>Eukaryota</taxon>
        <taxon>Fungi</taxon>
        <taxon>Dikarya</taxon>
        <taxon>Basidiomycota</taxon>
        <taxon>Agaricomycotina</taxon>
        <taxon>Agaricomycetes</taxon>
        <taxon>Agaricomycetidae</taxon>
        <taxon>Boletales</taxon>
        <taxon>Suillineae</taxon>
        <taxon>Suillaceae</taxon>
        <taxon>Suillus</taxon>
    </lineage>
</organism>
<gene>
    <name evidence="1" type="ORF">F5147DRAFT_680447</name>
</gene>
<dbReference type="OrthoDB" id="10559895at2759"/>
<keyword evidence="2" id="KW-1185">Reference proteome</keyword>
<dbReference type="Proteomes" id="UP000823399">
    <property type="component" value="Unassembled WGS sequence"/>
</dbReference>
<dbReference type="EMBL" id="JABBWM010000011">
    <property type="protein sequence ID" value="KAG2113897.1"/>
    <property type="molecule type" value="Genomic_DNA"/>
</dbReference>
<reference evidence="1" key="1">
    <citation type="journal article" date="2020" name="New Phytol.">
        <title>Comparative genomics reveals dynamic genome evolution in host specialist ectomycorrhizal fungi.</title>
        <authorList>
            <person name="Lofgren L.A."/>
            <person name="Nguyen N.H."/>
            <person name="Vilgalys R."/>
            <person name="Ruytinx J."/>
            <person name="Liao H.L."/>
            <person name="Branco S."/>
            <person name="Kuo A."/>
            <person name="LaButti K."/>
            <person name="Lipzen A."/>
            <person name="Andreopoulos W."/>
            <person name="Pangilinan J."/>
            <person name="Riley R."/>
            <person name="Hundley H."/>
            <person name="Na H."/>
            <person name="Barry K."/>
            <person name="Grigoriev I.V."/>
            <person name="Stajich J.E."/>
            <person name="Kennedy P.G."/>
        </authorList>
    </citation>
    <scope>NUCLEOTIDE SEQUENCE</scope>
    <source>
        <strain evidence="1">FC423</strain>
    </source>
</reference>
<proteinExistence type="predicted"/>
<name>A0A9P7FDS2_9AGAM</name>
<evidence type="ECO:0000313" key="1">
    <source>
        <dbReference type="EMBL" id="KAG2113897.1"/>
    </source>
</evidence>